<evidence type="ECO:0000313" key="2">
    <source>
        <dbReference type="EMBL" id="KAF2097627.1"/>
    </source>
</evidence>
<dbReference type="PANTHER" id="PTHR47551:SF1">
    <property type="entry name" value="TUBULIN--TYROSINE LIGASE PBY1-RELATED"/>
    <property type="match status" value="1"/>
</dbReference>
<dbReference type="OrthoDB" id="202825at2759"/>
<gene>
    <name evidence="2" type="ORF">NA57DRAFT_40970</name>
</gene>
<keyword evidence="3" id="KW-1185">Reference proteome</keyword>
<dbReference type="PANTHER" id="PTHR47551">
    <property type="entry name" value="TUBULIN--TYROSINE LIGASE PBY1-RELATED"/>
    <property type="match status" value="1"/>
</dbReference>
<dbReference type="Pfam" id="PF03133">
    <property type="entry name" value="TTL"/>
    <property type="match status" value="1"/>
</dbReference>
<feature type="region of interest" description="Disordered" evidence="1">
    <location>
        <begin position="177"/>
        <end position="208"/>
    </location>
</feature>
<proteinExistence type="predicted"/>
<sequence>MEPTFHALIDYNDPYVLPLIHSALSSHLPDSSFRHIESAPPQLPAPSLQFRDYEAIDFETALRDPEYHLINAYIIRKALIRKHFLSTTISSWITKHPASILKEHFKPAVDFELDYAEFLDDALVEAFELRESFEKNDGKEPAEREWWILKPGMSDRGQGIRLFSTEEELQAIFEEWEAERPDSDDEDDLEEEPPLEHQDDIKSSSMESKENGDYIITSQLRHFIAQPYIHPPLLLPSEGNRKFHIRTYVLSVGALKVYVYKPMLALFAAEPYAPPWEDSDLRAHLTNTCLQDTGEREGSVRAFWSLPDEVILDGGASEEDWKNAVFEQICNITGEVFEASARGMMVHFQPLPNAFELFGLDFLVDANGTAWLLEINAFPDFRQTGEELKDLVQGLFEDTISVAVKPFFGMGNSSVPGTARMTKVLDIDLGRR</sequence>
<dbReference type="SUPFAM" id="SSF56059">
    <property type="entry name" value="Glutathione synthetase ATP-binding domain-like"/>
    <property type="match status" value="1"/>
</dbReference>
<dbReference type="Proteomes" id="UP000799772">
    <property type="component" value="Unassembled WGS sequence"/>
</dbReference>
<dbReference type="PROSITE" id="PS51221">
    <property type="entry name" value="TTL"/>
    <property type="match status" value="1"/>
</dbReference>
<feature type="compositionally biased region" description="Basic and acidic residues" evidence="1">
    <location>
        <begin position="194"/>
        <end position="208"/>
    </location>
</feature>
<dbReference type="AlphaFoldDB" id="A0A9P4IDG0"/>
<dbReference type="Gene3D" id="3.30.470.20">
    <property type="entry name" value="ATP-grasp fold, B domain"/>
    <property type="match status" value="1"/>
</dbReference>
<organism evidence="2 3">
    <name type="scientific">Rhizodiscina lignyota</name>
    <dbReference type="NCBI Taxonomy" id="1504668"/>
    <lineage>
        <taxon>Eukaryota</taxon>
        <taxon>Fungi</taxon>
        <taxon>Dikarya</taxon>
        <taxon>Ascomycota</taxon>
        <taxon>Pezizomycotina</taxon>
        <taxon>Dothideomycetes</taxon>
        <taxon>Pleosporomycetidae</taxon>
        <taxon>Aulographales</taxon>
        <taxon>Rhizodiscinaceae</taxon>
        <taxon>Rhizodiscina</taxon>
    </lineage>
</organism>
<evidence type="ECO:0000313" key="3">
    <source>
        <dbReference type="Proteomes" id="UP000799772"/>
    </source>
</evidence>
<feature type="compositionally biased region" description="Acidic residues" evidence="1">
    <location>
        <begin position="177"/>
        <end position="193"/>
    </location>
</feature>
<dbReference type="InterPro" id="IPR004344">
    <property type="entry name" value="TTL/TTLL_fam"/>
</dbReference>
<dbReference type="GO" id="GO:0000932">
    <property type="term" value="C:P-body"/>
    <property type="evidence" value="ECO:0007669"/>
    <property type="project" value="TreeGrafter"/>
</dbReference>
<evidence type="ECO:0000256" key="1">
    <source>
        <dbReference type="SAM" id="MobiDB-lite"/>
    </source>
</evidence>
<dbReference type="EMBL" id="ML978128">
    <property type="protein sequence ID" value="KAF2097627.1"/>
    <property type="molecule type" value="Genomic_DNA"/>
</dbReference>
<keyword evidence="2" id="KW-0436">Ligase</keyword>
<dbReference type="GO" id="GO:0016874">
    <property type="term" value="F:ligase activity"/>
    <property type="evidence" value="ECO:0007669"/>
    <property type="project" value="UniProtKB-KW"/>
</dbReference>
<name>A0A9P4IDG0_9PEZI</name>
<protein>
    <submittedName>
        <fullName evidence="2">Tubulin-tyrosine ligase</fullName>
    </submittedName>
</protein>
<dbReference type="InterPro" id="IPR027746">
    <property type="entry name" value="TTL"/>
</dbReference>
<comment type="caution">
    <text evidence="2">The sequence shown here is derived from an EMBL/GenBank/DDBJ whole genome shotgun (WGS) entry which is preliminary data.</text>
</comment>
<reference evidence="2" key="1">
    <citation type="journal article" date="2020" name="Stud. Mycol.">
        <title>101 Dothideomycetes genomes: a test case for predicting lifestyles and emergence of pathogens.</title>
        <authorList>
            <person name="Haridas S."/>
            <person name="Albert R."/>
            <person name="Binder M."/>
            <person name="Bloem J."/>
            <person name="Labutti K."/>
            <person name="Salamov A."/>
            <person name="Andreopoulos B."/>
            <person name="Baker S."/>
            <person name="Barry K."/>
            <person name="Bills G."/>
            <person name="Bluhm B."/>
            <person name="Cannon C."/>
            <person name="Castanera R."/>
            <person name="Culley D."/>
            <person name="Daum C."/>
            <person name="Ezra D."/>
            <person name="Gonzalez J."/>
            <person name="Henrissat B."/>
            <person name="Kuo A."/>
            <person name="Liang C."/>
            <person name="Lipzen A."/>
            <person name="Lutzoni F."/>
            <person name="Magnuson J."/>
            <person name="Mondo S."/>
            <person name="Nolan M."/>
            <person name="Ohm R."/>
            <person name="Pangilinan J."/>
            <person name="Park H.-J."/>
            <person name="Ramirez L."/>
            <person name="Alfaro M."/>
            <person name="Sun H."/>
            <person name="Tritt A."/>
            <person name="Yoshinaga Y."/>
            <person name="Zwiers L.-H."/>
            <person name="Turgeon B."/>
            <person name="Goodwin S."/>
            <person name="Spatafora J."/>
            <person name="Crous P."/>
            <person name="Grigoriev I."/>
        </authorList>
    </citation>
    <scope>NUCLEOTIDE SEQUENCE</scope>
    <source>
        <strain evidence="2">CBS 133067</strain>
    </source>
</reference>
<accession>A0A9P4IDG0</accession>